<dbReference type="PANTHER" id="PTHR13696:SF52">
    <property type="entry name" value="PARA FAMILY PROTEIN CT_582"/>
    <property type="match status" value="1"/>
</dbReference>
<dbReference type="SUPFAM" id="SSF52540">
    <property type="entry name" value="P-loop containing nucleoside triphosphate hydrolases"/>
    <property type="match status" value="1"/>
</dbReference>
<organism evidence="6 7">
    <name type="scientific">Candidatus Borkfalkia excrementigallinarum</name>
    <dbReference type="NCBI Taxonomy" id="2838506"/>
    <lineage>
        <taxon>Bacteria</taxon>
        <taxon>Bacillati</taxon>
        <taxon>Bacillota</taxon>
        <taxon>Clostridia</taxon>
        <taxon>Christensenellales</taxon>
        <taxon>Christensenellaceae</taxon>
        <taxon>Candidatus Borkfalkia</taxon>
    </lineage>
</organism>
<comment type="subunit">
    <text evidence="3">Dimerizes in the presence of ATP but not ADP; ATP-binding is required for double-stranded (ds)DNA-binding. Interacts with DnaA.</text>
</comment>
<comment type="similarity">
    <text evidence="1">Belongs to the ParA family.</text>
</comment>
<evidence type="ECO:0000259" key="5">
    <source>
        <dbReference type="Pfam" id="PF13614"/>
    </source>
</evidence>
<dbReference type="InterPro" id="IPR050678">
    <property type="entry name" value="DNA_Partitioning_ATPase"/>
</dbReference>
<evidence type="ECO:0000256" key="2">
    <source>
        <dbReference type="ARBA" id="ARBA00049360"/>
    </source>
</evidence>
<dbReference type="Pfam" id="PF13614">
    <property type="entry name" value="AAA_31"/>
    <property type="match status" value="1"/>
</dbReference>
<proteinExistence type="inferred from homology"/>
<feature type="domain" description="AAA" evidence="5">
    <location>
        <begin position="3"/>
        <end position="177"/>
    </location>
</feature>
<evidence type="ECO:0000313" key="6">
    <source>
        <dbReference type="EMBL" id="HIY97598.1"/>
    </source>
</evidence>
<name>A0A9D1ZXP2_9FIRM</name>
<evidence type="ECO:0000256" key="4">
    <source>
        <dbReference type="ARBA" id="ARBA00071824"/>
    </source>
</evidence>
<protein>
    <recommendedName>
        <fullName evidence="4">Sporulation initiation inhibitor protein Soj</fullName>
    </recommendedName>
</protein>
<dbReference type="PANTHER" id="PTHR13696">
    <property type="entry name" value="P-LOOP CONTAINING NUCLEOSIDE TRIPHOSPHATE HYDROLASE"/>
    <property type="match status" value="1"/>
</dbReference>
<dbReference type="EMBL" id="DXCQ01000073">
    <property type="protein sequence ID" value="HIY97598.1"/>
    <property type="molecule type" value="Genomic_DNA"/>
</dbReference>
<evidence type="ECO:0000313" key="7">
    <source>
        <dbReference type="Proteomes" id="UP000886750"/>
    </source>
</evidence>
<evidence type="ECO:0000256" key="3">
    <source>
        <dbReference type="ARBA" id="ARBA00062323"/>
    </source>
</evidence>
<dbReference type="Proteomes" id="UP000886750">
    <property type="component" value="Unassembled WGS sequence"/>
</dbReference>
<comment type="catalytic activity">
    <reaction evidence="2">
        <text>ATP + H2O = ADP + phosphate + H(+)</text>
        <dbReference type="Rhea" id="RHEA:13065"/>
        <dbReference type="ChEBI" id="CHEBI:15377"/>
        <dbReference type="ChEBI" id="CHEBI:15378"/>
        <dbReference type="ChEBI" id="CHEBI:30616"/>
        <dbReference type="ChEBI" id="CHEBI:43474"/>
        <dbReference type="ChEBI" id="CHEBI:456216"/>
    </reaction>
</comment>
<accession>A0A9D1ZXP2</accession>
<dbReference type="CDD" id="cd02042">
    <property type="entry name" value="ParAB_family"/>
    <property type="match status" value="1"/>
</dbReference>
<sequence>MGKIVSFSNQKGGVGKTTTCVNMAAYIAETGKKVLLVDIDPQGNATTGFGFSKSSLKKSVYNVLIDDEPAADNILKTEVENLDLLPSNIDLAGAEVELVYKRSREKVLKSALEPEKAKYDYIFIDCPPSLGLLTINALAAADAVIIPIQSEYYALEGLSQLMNSITLVKQHLNPSLDVDGVVLTMYDNRSLISKQIAEEIKKFFTKRLFEIVVPRNIRLVEAASYGKPIMMHDPKCTGARAYRALTQEYLTRESKKKA</sequence>
<reference evidence="6" key="1">
    <citation type="journal article" date="2021" name="PeerJ">
        <title>Extensive microbial diversity within the chicken gut microbiome revealed by metagenomics and culture.</title>
        <authorList>
            <person name="Gilroy R."/>
            <person name="Ravi A."/>
            <person name="Getino M."/>
            <person name="Pursley I."/>
            <person name="Horton D.L."/>
            <person name="Alikhan N.F."/>
            <person name="Baker D."/>
            <person name="Gharbi K."/>
            <person name="Hall N."/>
            <person name="Watson M."/>
            <person name="Adriaenssens E.M."/>
            <person name="Foster-Nyarko E."/>
            <person name="Jarju S."/>
            <person name="Secka A."/>
            <person name="Antonio M."/>
            <person name="Oren A."/>
            <person name="Chaudhuri R.R."/>
            <person name="La Ragione R."/>
            <person name="Hildebrand F."/>
            <person name="Pallen M.J."/>
        </authorList>
    </citation>
    <scope>NUCLEOTIDE SEQUENCE</scope>
    <source>
        <strain evidence="6">1345</strain>
    </source>
</reference>
<evidence type="ECO:0000256" key="1">
    <source>
        <dbReference type="ARBA" id="ARBA00006976"/>
    </source>
</evidence>
<reference evidence="6" key="2">
    <citation type="submission" date="2021-04" db="EMBL/GenBank/DDBJ databases">
        <authorList>
            <person name="Gilroy R."/>
        </authorList>
    </citation>
    <scope>NUCLEOTIDE SEQUENCE</scope>
    <source>
        <strain evidence="6">1345</strain>
    </source>
</reference>
<dbReference type="FunFam" id="3.40.50.300:FF:000285">
    <property type="entry name" value="Sporulation initiation inhibitor Soj"/>
    <property type="match status" value="1"/>
</dbReference>
<gene>
    <name evidence="6" type="ORF">H9729_07905</name>
</gene>
<comment type="caution">
    <text evidence="6">The sequence shown here is derived from an EMBL/GenBank/DDBJ whole genome shotgun (WGS) entry which is preliminary data.</text>
</comment>
<dbReference type="Gene3D" id="3.40.50.300">
    <property type="entry name" value="P-loop containing nucleotide triphosphate hydrolases"/>
    <property type="match status" value="1"/>
</dbReference>
<dbReference type="AlphaFoldDB" id="A0A9D1ZXP2"/>
<dbReference type="InterPro" id="IPR025669">
    <property type="entry name" value="AAA_dom"/>
</dbReference>
<dbReference type="InterPro" id="IPR027417">
    <property type="entry name" value="P-loop_NTPase"/>
</dbReference>
<dbReference type="PIRSF" id="PIRSF009320">
    <property type="entry name" value="Nuc_binding_HP_1000"/>
    <property type="match status" value="1"/>
</dbReference>